<evidence type="ECO:0000313" key="2">
    <source>
        <dbReference type="Proteomes" id="UP000596857"/>
    </source>
</evidence>
<proteinExistence type="predicted"/>
<reference evidence="1 2" key="1">
    <citation type="submission" date="2019-10" db="EMBL/GenBank/DDBJ databases">
        <title>Description of Paenibacillus terricola sp. nov.</title>
        <authorList>
            <person name="Carlier A."/>
            <person name="Qi S."/>
        </authorList>
    </citation>
    <scope>NUCLEOTIDE SEQUENCE [LARGE SCALE GENOMIC DNA]</scope>
    <source>
        <strain evidence="1 2">LMG 31459</strain>
    </source>
</reference>
<evidence type="ECO:0000313" key="1">
    <source>
        <dbReference type="EMBL" id="NOU77464.1"/>
    </source>
</evidence>
<organism evidence="1 2">
    <name type="scientific">Paenibacillus phytohabitans</name>
    <dbReference type="NCBI Taxonomy" id="2654978"/>
    <lineage>
        <taxon>Bacteria</taxon>
        <taxon>Bacillati</taxon>
        <taxon>Bacillota</taxon>
        <taxon>Bacilli</taxon>
        <taxon>Bacillales</taxon>
        <taxon>Paenibacillaceae</taxon>
        <taxon>Paenibacillus</taxon>
    </lineage>
</organism>
<gene>
    <name evidence="1" type="ORF">GC101_01080</name>
</gene>
<keyword evidence="2" id="KW-1185">Reference proteome</keyword>
<name>A0ABX1YCB9_9BACL</name>
<sequence>MEILSIVIFGRYVWNWFELVEEIPGITGYIEANYSAIKQCSRDLRASYGNANEGEFFAFYSIPDCEKTVLEVAVRCGVALP</sequence>
<protein>
    <submittedName>
        <fullName evidence="1">Uncharacterized protein</fullName>
    </submittedName>
</protein>
<dbReference type="EMBL" id="WHOB01000012">
    <property type="protein sequence ID" value="NOU77464.1"/>
    <property type="molecule type" value="Genomic_DNA"/>
</dbReference>
<dbReference type="Proteomes" id="UP000596857">
    <property type="component" value="Unassembled WGS sequence"/>
</dbReference>
<comment type="caution">
    <text evidence="1">The sequence shown here is derived from an EMBL/GenBank/DDBJ whole genome shotgun (WGS) entry which is preliminary data.</text>
</comment>
<accession>A0ABX1YCB9</accession>